<gene>
    <name evidence="2" type="ORF">IX38_03775</name>
</gene>
<dbReference type="OrthoDB" id="623514at2"/>
<dbReference type="Proteomes" id="UP000028703">
    <property type="component" value="Unassembled WGS sequence"/>
</dbReference>
<comment type="caution">
    <text evidence="2">The sequence shown here is derived from an EMBL/GenBank/DDBJ whole genome shotgun (WGS) entry which is preliminary data.</text>
</comment>
<name>A0A085ZVW8_9FLAO</name>
<dbReference type="RefSeq" id="WP_034701864.1">
    <property type="nucleotide sequence ID" value="NZ_JPRO01000002.1"/>
</dbReference>
<reference evidence="2 3" key="1">
    <citation type="submission" date="2014-07" db="EMBL/GenBank/DDBJ databases">
        <title>Genome of Chryseobacterium luteum DSM 18605.</title>
        <authorList>
            <person name="Stropko S.J."/>
            <person name="Pipes S.E."/>
            <person name="Newman J.D."/>
        </authorList>
    </citation>
    <scope>NUCLEOTIDE SEQUENCE [LARGE SCALE GENOMIC DNA]</scope>
    <source>
        <strain evidence="2 3">DSM 18605</strain>
    </source>
</reference>
<dbReference type="EMBL" id="JPRO01000002">
    <property type="protein sequence ID" value="KFF08582.1"/>
    <property type="molecule type" value="Genomic_DNA"/>
</dbReference>
<feature type="chain" id="PRO_5001801694" description="KWG repeat protein" evidence="1">
    <location>
        <begin position="19"/>
        <end position="436"/>
    </location>
</feature>
<organism evidence="2 3">
    <name type="scientific">Chryseobacterium luteum</name>
    <dbReference type="NCBI Taxonomy" id="421531"/>
    <lineage>
        <taxon>Bacteria</taxon>
        <taxon>Pseudomonadati</taxon>
        <taxon>Bacteroidota</taxon>
        <taxon>Flavobacteriia</taxon>
        <taxon>Flavobacteriales</taxon>
        <taxon>Weeksellaceae</taxon>
        <taxon>Chryseobacterium group</taxon>
        <taxon>Chryseobacterium</taxon>
    </lineage>
</organism>
<dbReference type="AlphaFoldDB" id="A0A085ZVW8"/>
<proteinExistence type="predicted"/>
<keyword evidence="1" id="KW-0732">Signal</keyword>
<evidence type="ECO:0000256" key="1">
    <source>
        <dbReference type="SAM" id="SignalP"/>
    </source>
</evidence>
<dbReference type="Pfam" id="PF14903">
    <property type="entry name" value="WG_beta_rep"/>
    <property type="match status" value="2"/>
</dbReference>
<feature type="signal peptide" evidence="1">
    <location>
        <begin position="1"/>
        <end position="18"/>
    </location>
</feature>
<keyword evidence="3" id="KW-1185">Reference proteome</keyword>
<dbReference type="STRING" id="421531.IX38_03775"/>
<evidence type="ECO:0000313" key="3">
    <source>
        <dbReference type="Proteomes" id="UP000028703"/>
    </source>
</evidence>
<sequence>MKRSIVFFIILFSDILSAQDCYPFNLNILQSQSAVEDSIKPVFKDGSFVFTNILNGRKVLDKKFQEAYPFFHNIAIVKFNDQYNLVDREGVFLIDKNLPDESNRPHYSRNMLVFRDFQYFYGAQNKEYVPASEREYSKSKFLEAYKSEESGKYGFTVTDRFNKEICPPMYDSIISLSENFVLARIDKKYGLENNTAHTVIPYDYDEALPFNKEQNNQVHQQFLGFKKRKNWFYFDWNGNLILKSKHEVSVLSNYSGDVIGAVKKNGKFSILYRNGVLKDFLFDHVSENVNLGFIGNDVYYINSNQTMSAYYSYDPEQKFDKISIREVSPFGYWSELTIDKNTVTFKDSESKGKMVEKKTDPKAWMKLYELFCWCDYIGLGESGNRTKVDGTDIFVRIYKDGISIPKYTPNFYGVSEKIGDFGNLLMNFRERGVVKD</sequence>
<evidence type="ECO:0000313" key="2">
    <source>
        <dbReference type="EMBL" id="KFF08582.1"/>
    </source>
</evidence>
<dbReference type="InterPro" id="IPR032774">
    <property type="entry name" value="WG_beta_rep"/>
</dbReference>
<evidence type="ECO:0008006" key="4">
    <source>
        <dbReference type="Google" id="ProtNLM"/>
    </source>
</evidence>
<protein>
    <recommendedName>
        <fullName evidence="4">KWG repeat protein</fullName>
    </recommendedName>
</protein>
<accession>A0A085ZVW8</accession>